<sequence>MGLTGEAKKQYQRDYMKKKRSNITEGLTNESPKSKPDVTLLHRPNGPDYDPAEKLYNNRHYKNGTPRYLGPLSDGQVLDRLTVL</sequence>
<feature type="region of interest" description="Disordered" evidence="1">
    <location>
        <begin position="1"/>
        <end position="38"/>
    </location>
</feature>
<organism evidence="2">
    <name type="scientific">viral metagenome</name>
    <dbReference type="NCBI Taxonomy" id="1070528"/>
    <lineage>
        <taxon>unclassified sequences</taxon>
        <taxon>metagenomes</taxon>
        <taxon>organismal metagenomes</taxon>
    </lineage>
</organism>
<dbReference type="EMBL" id="MT142613">
    <property type="protein sequence ID" value="QJA86078.1"/>
    <property type="molecule type" value="Genomic_DNA"/>
</dbReference>
<protein>
    <submittedName>
        <fullName evidence="2">Uncharacterized protein</fullName>
    </submittedName>
</protein>
<evidence type="ECO:0000313" key="2">
    <source>
        <dbReference type="EMBL" id="QJA86078.1"/>
    </source>
</evidence>
<gene>
    <name evidence="2" type="ORF">MM415B02140_0005</name>
</gene>
<dbReference type="AlphaFoldDB" id="A0A6M3KY12"/>
<reference evidence="2" key="1">
    <citation type="submission" date="2020-03" db="EMBL/GenBank/DDBJ databases">
        <title>The deep terrestrial virosphere.</title>
        <authorList>
            <person name="Holmfeldt K."/>
            <person name="Nilsson E."/>
            <person name="Simone D."/>
            <person name="Lopez-Fernandez M."/>
            <person name="Wu X."/>
            <person name="de Brujin I."/>
            <person name="Lundin D."/>
            <person name="Andersson A."/>
            <person name="Bertilsson S."/>
            <person name="Dopson M."/>
        </authorList>
    </citation>
    <scope>NUCLEOTIDE SEQUENCE</scope>
    <source>
        <strain evidence="2">MM415B02140</strain>
    </source>
</reference>
<evidence type="ECO:0000256" key="1">
    <source>
        <dbReference type="SAM" id="MobiDB-lite"/>
    </source>
</evidence>
<accession>A0A6M3KY12</accession>
<name>A0A6M3KY12_9ZZZZ</name>
<proteinExistence type="predicted"/>
<feature type="compositionally biased region" description="Basic and acidic residues" evidence="1">
    <location>
        <begin position="1"/>
        <end position="15"/>
    </location>
</feature>